<accession>A0A1G7MN81</accession>
<gene>
    <name evidence="1" type="ORF">SAMN05444167_2854</name>
</gene>
<dbReference type="AlphaFoldDB" id="A0A1G7MN81"/>
<proteinExistence type="predicted"/>
<evidence type="ECO:0000313" key="2">
    <source>
        <dbReference type="Proteomes" id="UP000182427"/>
    </source>
</evidence>
<sequence>MNMKRFVFLATLAAGVTAAYLMQKRGESLLTIVKKTVSNPLGALAEELRLALLPASQRSLPSAT</sequence>
<protein>
    <submittedName>
        <fullName evidence="1">Uncharacterized protein</fullName>
    </submittedName>
</protein>
<dbReference type="EMBL" id="LT629690">
    <property type="protein sequence ID" value="SDF63124.1"/>
    <property type="molecule type" value="Genomic_DNA"/>
</dbReference>
<dbReference type="Proteomes" id="UP000182427">
    <property type="component" value="Chromosome I"/>
</dbReference>
<organism evidence="1 2">
    <name type="scientific">Terriglobus roseus</name>
    <dbReference type="NCBI Taxonomy" id="392734"/>
    <lineage>
        <taxon>Bacteria</taxon>
        <taxon>Pseudomonadati</taxon>
        <taxon>Acidobacteriota</taxon>
        <taxon>Terriglobia</taxon>
        <taxon>Terriglobales</taxon>
        <taxon>Acidobacteriaceae</taxon>
        <taxon>Terriglobus</taxon>
    </lineage>
</organism>
<keyword evidence="2" id="KW-1185">Reference proteome</keyword>
<dbReference type="RefSeq" id="WP_083345730.1">
    <property type="nucleotide sequence ID" value="NZ_LT629690.1"/>
</dbReference>
<evidence type="ECO:0000313" key="1">
    <source>
        <dbReference type="EMBL" id="SDF63124.1"/>
    </source>
</evidence>
<dbReference type="OrthoDB" id="123017at2"/>
<reference evidence="1 2" key="1">
    <citation type="submission" date="2016-10" db="EMBL/GenBank/DDBJ databases">
        <authorList>
            <person name="de Groot N.N."/>
        </authorList>
    </citation>
    <scope>NUCLEOTIDE SEQUENCE [LARGE SCALE GENOMIC DNA]</scope>
    <source>
        <strain evidence="1 2">GAS232</strain>
    </source>
</reference>
<name>A0A1G7MN81_9BACT</name>